<dbReference type="InterPro" id="IPR057456">
    <property type="entry name" value="Znf_C17orf113"/>
</dbReference>
<organism evidence="3 4">
    <name type="scientific">Coilia grayii</name>
    <name type="common">Gray's grenadier anchovy</name>
    <dbReference type="NCBI Taxonomy" id="363190"/>
    <lineage>
        <taxon>Eukaryota</taxon>
        <taxon>Metazoa</taxon>
        <taxon>Chordata</taxon>
        <taxon>Craniata</taxon>
        <taxon>Vertebrata</taxon>
        <taxon>Euteleostomi</taxon>
        <taxon>Actinopterygii</taxon>
        <taxon>Neopterygii</taxon>
        <taxon>Teleostei</taxon>
        <taxon>Clupei</taxon>
        <taxon>Clupeiformes</taxon>
        <taxon>Clupeoidei</taxon>
        <taxon>Engraulidae</taxon>
        <taxon>Coilinae</taxon>
        <taxon>Coilia</taxon>
    </lineage>
</organism>
<gene>
    <name evidence="3" type="ORF">ACEWY4_024533</name>
</gene>
<evidence type="ECO:0000313" key="3">
    <source>
        <dbReference type="EMBL" id="KAL2080740.1"/>
    </source>
</evidence>
<dbReference type="SUPFAM" id="SSF53098">
    <property type="entry name" value="Ribonuclease H-like"/>
    <property type="match status" value="1"/>
</dbReference>
<protein>
    <recommendedName>
        <fullName evidence="2">TTF-type domain-containing protein</fullName>
    </recommendedName>
</protein>
<name>A0ABD1J2K7_9TELE</name>
<keyword evidence="4" id="KW-1185">Reference proteome</keyword>
<evidence type="ECO:0000256" key="1">
    <source>
        <dbReference type="SAM" id="MobiDB-lite"/>
    </source>
</evidence>
<dbReference type="PANTHER" id="PTHR46880">
    <property type="entry name" value="RAS-ASSOCIATING DOMAIN-CONTAINING PROTEIN"/>
    <property type="match status" value="1"/>
</dbReference>
<feature type="compositionally biased region" description="Basic and acidic residues" evidence="1">
    <location>
        <begin position="9"/>
        <end position="33"/>
    </location>
</feature>
<feature type="domain" description="TTF-type" evidence="2">
    <location>
        <begin position="52"/>
        <end position="130"/>
    </location>
</feature>
<dbReference type="Pfam" id="PF25431">
    <property type="entry name" value="zf-C17orf113"/>
    <property type="match status" value="1"/>
</dbReference>
<dbReference type="SMART" id="SM00597">
    <property type="entry name" value="ZnF_TTF"/>
    <property type="match status" value="1"/>
</dbReference>
<evidence type="ECO:0000313" key="4">
    <source>
        <dbReference type="Proteomes" id="UP001591681"/>
    </source>
</evidence>
<sequence>MILSYFQRKRETKGGEDTDERNVTKNVESGRTDEPEEMATSSVSCVTDRSSKVHKFKSDWIKLFPWLHFENNLMFCKYCKGQKQAGNSAFVTGNPHFKKDSLTKHNHSKRHITCRDAYLIRQKKPASTVTAALDRQVMLSEVEIRRQLKIKMNIAYFIAKEEEPFIKFGPLITLHKKNGIDINPTYDNHVSCAEMIGQIADLLKESLAAKLRTAKHLAVLIDGDTDISNTECEIVYVRLVEGGKPVTLLVGQQTLEHSHAIGVLDATKAAFNAVCPEDNGGSWMKKLISFGADGVSVNMGHRGGVIALLQREAGEYIIPIHCMPHRLELAILTLQKQEPMVCQVYDLLHLVWKTYHFSGKSKRELRQLGQALGVDICTPSTVKGTRWIPHIHRALKVFLRHGDDKDLATDHGQYSIVLQHMEHLASAGSVELQGQAKKVKRGMESALFCVFCHFLSDMFEELSSLSLTLQRNDLILPQATSELRKTVTRLEGLKTRAKSGGMLEKIQTMLAQHGDDECRFQGMPLKGNLAGLTDLTHPQLKKHVGAAINIGVTELKNRFGGLLNDEAEVKTLVQAFRVFNHDTWPDDHGSLLTFGGDDVAGLMRHFRQPLERSGCDLAAVQDEWQGLKILVSQNFKDKTYSGLWETMLTKEPYREDYKNILELVQLMLVLPISATQCERGFSAQNRIKSSKRSSLAVSTTEDLMRITLEGPSLEDYDPSPAVDRWINSAKRARQPDYKKMWDRDVVCV</sequence>
<comment type="caution">
    <text evidence="3">The sequence shown here is derived from an EMBL/GenBank/DDBJ whole genome shotgun (WGS) entry which is preliminary data.</text>
</comment>
<dbReference type="AlphaFoldDB" id="A0ABD1J2K7"/>
<feature type="region of interest" description="Disordered" evidence="1">
    <location>
        <begin position="9"/>
        <end position="43"/>
    </location>
</feature>
<proteinExistence type="predicted"/>
<accession>A0ABD1J2K7</accession>
<evidence type="ECO:0000259" key="2">
    <source>
        <dbReference type="SMART" id="SM00597"/>
    </source>
</evidence>
<dbReference type="PANTHER" id="PTHR46880:SF5">
    <property type="entry name" value="DUF4371 DOMAIN-CONTAINING PROTEIN"/>
    <property type="match status" value="1"/>
</dbReference>
<dbReference type="InterPro" id="IPR006580">
    <property type="entry name" value="Znf_TTF"/>
</dbReference>
<dbReference type="Proteomes" id="UP001591681">
    <property type="component" value="Unassembled WGS sequence"/>
</dbReference>
<reference evidence="3 4" key="1">
    <citation type="submission" date="2024-09" db="EMBL/GenBank/DDBJ databases">
        <title>A chromosome-level genome assembly of Gray's grenadier anchovy, Coilia grayii.</title>
        <authorList>
            <person name="Fu Z."/>
        </authorList>
    </citation>
    <scope>NUCLEOTIDE SEQUENCE [LARGE SCALE GENOMIC DNA]</scope>
    <source>
        <strain evidence="3">G4</strain>
        <tissue evidence="3">Muscle</tissue>
    </source>
</reference>
<dbReference type="EMBL" id="JBHFQA010000021">
    <property type="protein sequence ID" value="KAL2080740.1"/>
    <property type="molecule type" value="Genomic_DNA"/>
</dbReference>
<dbReference type="InterPro" id="IPR012337">
    <property type="entry name" value="RNaseH-like_sf"/>
</dbReference>